<name>A0A5Q0HCA2_SACSY</name>
<evidence type="ECO:0000256" key="3">
    <source>
        <dbReference type="ARBA" id="ARBA00023125"/>
    </source>
</evidence>
<dbReference type="EMBL" id="CP034550">
    <property type="protein sequence ID" value="QFZ23440.1"/>
    <property type="molecule type" value="Genomic_DNA"/>
</dbReference>
<dbReference type="PRINTS" id="PR00364">
    <property type="entry name" value="DISEASERSIST"/>
</dbReference>
<feature type="repeat" description="TPR" evidence="5">
    <location>
        <begin position="819"/>
        <end position="852"/>
    </location>
</feature>
<dbReference type="InterPro" id="IPR019734">
    <property type="entry name" value="TPR_rpt"/>
</dbReference>
<dbReference type="InterPro" id="IPR051677">
    <property type="entry name" value="AfsR-DnrI-RedD_regulator"/>
</dbReference>
<dbReference type="KEGG" id="ssyi:EKG83_43750"/>
<evidence type="ECO:0000256" key="6">
    <source>
        <dbReference type="PROSITE-ProRule" id="PRU01091"/>
    </source>
</evidence>
<reference evidence="9" key="1">
    <citation type="journal article" date="2021" name="Curr. Microbiol.">
        <title>Complete genome of nocamycin-producing strain Saccharothrix syringae NRRL B-16468 reveals the biosynthetic potential for secondary metabolites.</title>
        <authorList>
            <person name="Mo X."/>
            <person name="Yang S."/>
        </authorList>
    </citation>
    <scope>NUCLEOTIDE SEQUENCE [LARGE SCALE GENOMIC DNA]</scope>
    <source>
        <strain evidence="9">ATCC 51364 / DSM 43886 / JCM 6844 / KCTC 9398 / NBRC 14523 / NRRL B-16468 / INA 2240</strain>
    </source>
</reference>
<evidence type="ECO:0000313" key="9">
    <source>
        <dbReference type="Proteomes" id="UP000325787"/>
    </source>
</evidence>
<dbReference type="GO" id="GO:0000160">
    <property type="term" value="P:phosphorelay signal transduction system"/>
    <property type="evidence" value="ECO:0007669"/>
    <property type="project" value="InterPro"/>
</dbReference>
<keyword evidence="5" id="KW-0802">TPR repeat</keyword>
<feature type="domain" description="OmpR/PhoB-type" evidence="7">
    <location>
        <begin position="1"/>
        <end position="95"/>
    </location>
</feature>
<keyword evidence="4" id="KW-0804">Transcription</keyword>
<dbReference type="Proteomes" id="UP000325787">
    <property type="component" value="Chromosome"/>
</dbReference>
<dbReference type="InterPro" id="IPR036388">
    <property type="entry name" value="WH-like_DNA-bd_sf"/>
</dbReference>
<dbReference type="AlphaFoldDB" id="A0A5Q0HCA2"/>
<evidence type="ECO:0000256" key="4">
    <source>
        <dbReference type="ARBA" id="ARBA00023163"/>
    </source>
</evidence>
<dbReference type="Gene3D" id="3.40.50.300">
    <property type="entry name" value="P-loop containing nucleotide triphosphate hydrolases"/>
    <property type="match status" value="1"/>
</dbReference>
<evidence type="ECO:0000313" key="8">
    <source>
        <dbReference type="EMBL" id="QFZ23440.1"/>
    </source>
</evidence>
<protein>
    <submittedName>
        <fullName evidence="8">Tetratricopeptide repeat protein</fullName>
    </submittedName>
</protein>
<dbReference type="InterPro" id="IPR001867">
    <property type="entry name" value="OmpR/PhoB-type_DNA-bd"/>
</dbReference>
<dbReference type="GO" id="GO:0006355">
    <property type="term" value="P:regulation of DNA-templated transcription"/>
    <property type="evidence" value="ECO:0007669"/>
    <property type="project" value="InterPro"/>
</dbReference>
<evidence type="ECO:0000259" key="7">
    <source>
        <dbReference type="PROSITE" id="PS51755"/>
    </source>
</evidence>
<gene>
    <name evidence="8" type="ORF">EKG83_43750</name>
</gene>
<dbReference type="SMART" id="SM01043">
    <property type="entry name" value="BTAD"/>
    <property type="match status" value="1"/>
</dbReference>
<dbReference type="Pfam" id="PF03704">
    <property type="entry name" value="BTAD"/>
    <property type="match status" value="1"/>
</dbReference>
<dbReference type="Gene3D" id="1.25.40.10">
    <property type="entry name" value="Tetratricopeptide repeat domain"/>
    <property type="match status" value="2"/>
</dbReference>
<dbReference type="SUPFAM" id="SSF46894">
    <property type="entry name" value="C-terminal effector domain of the bipartite response regulators"/>
    <property type="match status" value="1"/>
</dbReference>
<dbReference type="InterPro" id="IPR016032">
    <property type="entry name" value="Sig_transdc_resp-reg_C-effctor"/>
</dbReference>
<evidence type="ECO:0000256" key="2">
    <source>
        <dbReference type="ARBA" id="ARBA00023015"/>
    </source>
</evidence>
<comment type="similarity">
    <text evidence="1">Belongs to the AfsR/DnrI/RedD regulatory family.</text>
</comment>
<dbReference type="SMART" id="SM00028">
    <property type="entry name" value="TPR"/>
    <property type="match status" value="5"/>
</dbReference>
<organism evidence="8 9">
    <name type="scientific">Saccharothrix syringae</name>
    <name type="common">Nocardiopsis syringae</name>
    <dbReference type="NCBI Taxonomy" id="103733"/>
    <lineage>
        <taxon>Bacteria</taxon>
        <taxon>Bacillati</taxon>
        <taxon>Actinomycetota</taxon>
        <taxon>Actinomycetes</taxon>
        <taxon>Pseudonocardiales</taxon>
        <taxon>Pseudonocardiaceae</taxon>
        <taxon>Saccharothrix</taxon>
    </lineage>
</organism>
<dbReference type="InterPro" id="IPR005158">
    <property type="entry name" value="BTAD"/>
</dbReference>
<accession>A0A5Q0HCA2</accession>
<dbReference type="PROSITE" id="PS50005">
    <property type="entry name" value="TPR"/>
    <property type="match status" value="1"/>
</dbReference>
<dbReference type="GO" id="GO:0003677">
    <property type="term" value="F:DNA binding"/>
    <property type="evidence" value="ECO:0007669"/>
    <property type="project" value="UniProtKB-UniRule"/>
</dbReference>
<evidence type="ECO:0000256" key="5">
    <source>
        <dbReference type="PROSITE-ProRule" id="PRU00339"/>
    </source>
</evidence>
<evidence type="ECO:0000256" key="1">
    <source>
        <dbReference type="ARBA" id="ARBA00005820"/>
    </source>
</evidence>
<dbReference type="InterPro" id="IPR011990">
    <property type="entry name" value="TPR-like_helical_dom_sf"/>
</dbReference>
<dbReference type="Gene3D" id="1.10.10.10">
    <property type="entry name" value="Winged helix-like DNA-binding domain superfamily/Winged helix DNA-binding domain"/>
    <property type="match status" value="1"/>
</dbReference>
<dbReference type="PANTHER" id="PTHR35807:SF1">
    <property type="entry name" value="TRANSCRIPTIONAL REGULATOR REDD"/>
    <property type="match status" value="1"/>
</dbReference>
<sequence>MGMATAFKVLGPLEVWHDDRPVPLPAGKARVLLAVLLLRANRVVPVDELVDVLWPGASAPERSRAGLHMVVTRLRRSLGEVDVVRTATNGYLADVPDGTLDLECFRRFAATGRFAEALDLWRGAPLSDVRSDALHAEEVAPLLEERLAVLEQRVDADLAAGRAAELVPELRALTGEHPLRERFWAQLMTALTRSGRQSEALAAYQALSAHLVEELGVDPSPRLRELHQRILTNAPDPAAGGAPVPRQLPLHTPFFIGRDRELAALADLLDPGGPAGGAVVISAISGAPGIGKTALALHWAARNRQRFPDGQLYVNLRGFDPAAVPVPPDVAVRGFLGALGVPRERVPPTADEQVALYRSLLADRRVLVVLDNAADSEQVRPLLPSGPACLAVVTSRRRLDGLVVREGARSLAVDVLDDVESTALLAHQLGADRVAAEPGAVRDLVRHCAGLPLALSVVAARAATHPEFPLRVFADELADERTRLAALDTGDTTTSVRAVFSWSYERLSPAAARLFGLLGWHPGPEVSVAAAASLAGVEPREARTTLAELRRVNLVVEHAPGRFSQHDLVCAYARELVSAEAVRPGLARMFDHYLHSADAADRVLYPHRDEIALPPPEPGAAVRGFASRAEAMAWFQLEYPVLCALVSWAHETGFHRHAWQVPWATTAFARLRGHWHEQAGCQLVALEAARLLDDPVGVMSAHRGLGRMNIMLRRLDVAEHHLRIALDLARELGDRRVRANIHRHLGGLYEFADRAVEALHHTEQAFELFRELGDRAGCARSLNAIGWNRATVGDHRRALADCERALELFQQLNDVLGEAATWDSLGYVHHHLGDLDEAVRCYRAALPLYRVSGDRFEEAATLERLGDTHEVLGDRAEARRTWADALAILEDIGHSAVERVRGKLAAAP</sequence>
<dbReference type="Pfam" id="PF13424">
    <property type="entry name" value="TPR_12"/>
    <property type="match status" value="2"/>
</dbReference>
<dbReference type="CDD" id="cd15831">
    <property type="entry name" value="BTAD"/>
    <property type="match status" value="1"/>
</dbReference>
<dbReference type="InterPro" id="IPR027417">
    <property type="entry name" value="P-loop_NTPase"/>
</dbReference>
<proteinExistence type="inferred from homology"/>
<dbReference type="SUPFAM" id="SSF48452">
    <property type="entry name" value="TPR-like"/>
    <property type="match status" value="3"/>
</dbReference>
<dbReference type="PROSITE" id="PS51755">
    <property type="entry name" value="OMPR_PHOB"/>
    <property type="match status" value="1"/>
</dbReference>
<dbReference type="SUPFAM" id="SSF52540">
    <property type="entry name" value="P-loop containing nucleoside triphosphate hydrolases"/>
    <property type="match status" value="1"/>
</dbReference>
<keyword evidence="3 6" id="KW-0238">DNA-binding</keyword>
<feature type="DNA-binding region" description="OmpR/PhoB-type" evidence="6">
    <location>
        <begin position="1"/>
        <end position="95"/>
    </location>
</feature>
<keyword evidence="9" id="KW-1185">Reference proteome</keyword>
<dbReference type="SMART" id="SM00862">
    <property type="entry name" value="Trans_reg_C"/>
    <property type="match status" value="1"/>
</dbReference>
<dbReference type="OrthoDB" id="4329304at2"/>
<keyword evidence="2" id="KW-0805">Transcription regulation</keyword>
<dbReference type="PANTHER" id="PTHR35807">
    <property type="entry name" value="TRANSCRIPTIONAL REGULATOR REDD-RELATED"/>
    <property type="match status" value="1"/>
</dbReference>
<dbReference type="GO" id="GO:0043531">
    <property type="term" value="F:ADP binding"/>
    <property type="evidence" value="ECO:0007669"/>
    <property type="project" value="InterPro"/>
</dbReference>